<dbReference type="Proteomes" id="UP001162131">
    <property type="component" value="Unassembled WGS sequence"/>
</dbReference>
<proteinExistence type="predicted"/>
<feature type="transmembrane region" description="Helical" evidence="1">
    <location>
        <begin position="260"/>
        <end position="281"/>
    </location>
</feature>
<keyword evidence="1" id="KW-0812">Transmembrane</keyword>
<comment type="caution">
    <text evidence="3">The sequence shown here is derived from an EMBL/GenBank/DDBJ whole genome shotgun (WGS) entry which is preliminary data.</text>
</comment>
<evidence type="ECO:0000313" key="3">
    <source>
        <dbReference type="EMBL" id="CAG9311143.1"/>
    </source>
</evidence>
<evidence type="ECO:0000259" key="2">
    <source>
        <dbReference type="Pfam" id="PF25474"/>
    </source>
</evidence>
<feature type="transmembrane region" description="Helical" evidence="1">
    <location>
        <begin position="318"/>
        <end position="340"/>
    </location>
</feature>
<keyword evidence="1" id="KW-0472">Membrane</keyword>
<keyword evidence="4" id="KW-1185">Reference proteome</keyword>
<protein>
    <recommendedName>
        <fullName evidence="2">TmcB/TmcC TPR repeats domain-containing protein</fullName>
    </recommendedName>
</protein>
<dbReference type="InterPro" id="IPR057352">
    <property type="entry name" value="TPR_TmcB/C"/>
</dbReference>
<feature type="transmembrane region" description="Helical" evidence="1">
    <location>
        <begin position="108"/>
        <end position="133"/>
    </location>
</feature>
<dbReference type="AlphaFoldDB" id="A0AAU9IG23"/>
<evidence type="ECO:0000256" key="1">
    <source>
        <dbReference type="SAM" id="Phobius"/>
    </source>
</evidence>
<gene>
    <name evidence="3" type="ORF">BSTOLATCC_MIC3436</name>
</gene>
<feature type="transmembrane region" description="Helical" evidence="1">
    <location>
        <begin position="293"/>
        <end position="312"/>
    </location>
</feature>
<name>A0AAU9IG23_9CILI</name>
<reference evidence="3" key="1">
    <citation type="submission" date="2021-09" db="EMBL/GenBank/DDBJ databases">
        <authorList>
            <consortium name="AG Swart"/>
            <person name="Singh M."/>
            <person name="Singh A."/>
            <person name="Seah K."/>
            <person name="Emmerich C."/>
        </authorList>
    </citation>
    <scope>NUCLEOTIDE SEQUENCE</scope>
    <source>
        <strain evidence="3">ATCC30299</strain>
    </source>
</reference>
<feature type="transmembrane region" description="Helical" evidence="1">
    <location>
        <begin position="145"/>
        <end position="166"/>
    </location>
</feature>
<evidence type="ECO:0000313" key="4">
    <source>
        <dbReference type="Proteomes" id="UP001162131"/>
    </source>
</evidence>
<sequence>MKELEDQAGTIFGFTQKWNKTQNNIKISVFELYRRLYYDENLEVEDFILQKAKTALEGIIWCFQTISLLWIPHLSIKNWHKNMIIWEIIGYLKFDNACSSLGIINECLYLSALAVYFHFFCIIPFVIIIYYSYPLPKYILGTFKQIFYLWSTFFLIPSIEIFSIFLKYNFLPQNSVSEYENHNDFKEFEISPLLQFGVSVALVISLFLIFFQTEFSGEIRHFVSKKAINAKAHSKIDIHVTLFTYFFPIAYSVLAENDIIYLQILAIIFAAFLIKEITMFLPYFSVYYHSIIILRLYLIGFISSIFLLGSLMDNSLAISILVIILGPLSVLFIVQFSVALQKQINKCIPENLAEINSQYDLEKSLRYALCSNDTENKNQIISTFEIFFIEKGVNRSKLQVIWAANYCLFTLKEASLAKIKLSKIKQISDWSLEAAYQEYICKTNISNANLSEGSQYSNYFLQFNIIKKTDEILCTNLLNFWSEIASSIPNLHKLQKNLNLIDEEILFLNKEYSNLNLKFPNSRESLALYYSFIKDITYDSEKSILLEMKLRALDRTLGNFISDSKNFSFFNDSNGILIISNELQNFGDILYANQKSAEYFRLPIGSLISDNILNFIHPYYKEKFKAEAKRFVQFTSSSEIDLSQGFILITQNDLLECVGKVSVTTVNDLVVAIFVFKPKVKNYEVALISEEGEIICHSDNFHRIAKKSENLVGWNLKTLFFNSEDFKLQPNIPYHLSNFKTETFLILSHSEFYKMKMPYVALINDKEELLKWNNENSVEIGKTQVTNQLSINFLLPLNTTIKNDFYF</sequence>
<feature type="domain" description="TmcB/TmcC TPR repeats" evidence="2">
    <location>
        <begin position="456"/>
        <end position="543"/>
    </location>
</feature>
<accession>A0AAU9IG23</accession>
<dbReference type="EMBL" id="CAJZBQ010000004">
    <property type="protein sequence ID" value="CAG9311143.1"/>
    <property type="molecule type" value="Genomic_DNA"/>
</dbReference>
<organism evidence="3 4">
    <name type="scientific">Blepharisma stoltei</name>
    <dbReference type="NCBI Taxonomy" id="1481888"/>
    <lineage>
        <taxon>Eukaryota</taxon>
        <taxon>Sar</taxon>
        <taxon>Alveolata</taxon>
        <taxon>Ciliophora</taxon>
        <taxon>Postciliodesmatophora</taxon>
        <taxon>Heterotrichea</taxon>
        <taxon>Heterotrichida</taxon>
        <taxon>Blepharismidae</taxon>
        <taxon>Blepharisma</taxon>
    </lineage>
</organism>
<feature type="transmembrane region" description="Helical" evidence="1">
    <location>
        <begin position="236"/>
        <end position="254"/>
    </location>
</feature>
<dbReference type="Pfam" id="PF25474">
    <property type="entry name" value="TPR_TmcB"/>
    <property type="match status" value="1"/>
</dbReference>
<keyword evidence="1" id="KW-1133">Transmembrane helix</keyword>
<feature type="transmembrane region" description="Helical" evidence="1">
    <location>
        <begin position="193"/>
        <end position="215"/>
    </location>
</feature>